<dbReference type="AlphaFoldDB" id="A0A1J4KF54"/>
<dbReference type="PROSITE" id="PS50053">
    <property type="entry name" value="UBIQUITIN_2"/>
    <property type="match status" value="1"/>
</dbReference>
<keyword evidence="3" id="KW-1185">Reference proteome</keyword>
<dbReference type="Proteomes" id="UP000179807">
    <property type="component" value="Unassembled WGS sequence"/>
</dbReference>
<gene>
    <name evidence="2" type="ORF">TRFO_21377</name>
</gene>
<organism evidence="2 3">
    <name type="scientific">Tritrichomonas foetus</name>
    <dbReference type="NCBI Taxonomy" id="1144522"/>
    <lineage>
        <taxon>Eukaryota</taxon>
        <taxon>Metamonada</taxon>
        <taxon>Parabasalia</taxon>
        <taxon>Tritrichomonadida</taxon>
        <taxon>Tritrichomonadidae</taxon>
        <taxon>Tritrichomonas</taxon>
    </lineage>
</organism>
<dbReference type="CDD" id="cd17039">
    <property type="entry name" value="Ubl_ubiquitin_like"/>
    <property type="match status" value="1"/>
</dbReference>
<dbReference type="EMBL" id="MLAK01000633">
    <property type="protein sequence ID" value="OHT09658.1"/>
    <property type="molecule type" value="Genomic_DNA"/>
</dbReference>
<evidence type="ECO:0000313" key="3">
    <source>
        <dbReference type="Proteomes" id="UP000179807"/>
    </source>
</evidence>
<dbReference type="VEuPathDB" id="TrichDB:TRFO_21377"/>
<protein>
    <recommendedName>
        <fullName evidence="1">Ubiquitin-like domain-containing protein</fullName>
    </recommendedName>
</protein>
<evidence type="ECO:0000313" key="2">
    <source>
        <dbReference type="EMBL" id="OHT09658.1"/>
    </source>
</evidence>
<dbReference type="GeneID" id="94836634"/>
<dbReference type="Pfam" id="PF00240">
    <property type="entry name" value="ubiquitin"/>
    <property type="match status" value="1"/>
</dbReference>
<name>A0A1J4KF54_9EUKA</name>
<sequence>MEESEDKKICVRVQSLGFTYFEKFTVSQYTTIITMKELISKKNNFDITKMRLLFQGISLVNSLSLFDYNISDNDIIYAVPSQREKPQFLPISINVNVQSLDPTIIHYRPETRDFDRQINSMRSKIAEIQSTVASTLQRIAMTIYQDDLKVFKHGCRLVNGKLAEVIQAMKTNSTSLKQYEIIDNNGQFGASFNRIGELQPPTVLTHDLIITNVSSSLGELLGASPGSNLVPHTVFHFPDISPSPGNEMPQMQLPPSEIFSQLLTRMNQGQNEGQYSNQNSNDQNQVEITNISQSTQNAYQNILNMQNIRQDIHRNISRRNNNNNNNNNIDNLMSGIDPSIVQNFQRLGERLGQNINNDLIQNLGQNNNNNSNNNSFDLTFDQNVHDYNQRDINAISSAFTPAEITNEQIAEAHNQLEQLPSERLFPGHNFTLEEIQQMDRDRLMITEIQENENLPPFAPEYYHTRILGSMNM</sequence>
<accession>A0A1J4KF54</accession>
<evidence type="ECO:0000259" key="1">
    <source>
        <dbReference type="PROSITE" id="PS50053"/>
    </source>
</evidence>
<dbReference type="Gene3D" id="3.10.20.90">
    <property type="entry name" value="Phosphatidylinositol 3-kinase Catalytic Subunit, Chain A, domain 1"/>
    <property type="match status" value="1"/>
</dbReference>
<reference evidence="2" key="1">
    <citation type="submission" date="2016-10" db="EMBL/GenBank/DDBJ databases">
        <authorList>
            <person name="Benchimol M."/>
            <person name="Almeida L.G."/>
            <person name="Vasconcelos A.T."/>
            <person name="Perreira-Neves A."/>
            <person name="Rosa I.A."/>
            <person name="Tasca T."/>
            <person name="Bogo M.R."/>
            <person name="de Souza W."/>
        </authorList>
    </citation>
    <scope>NUCLEOTIDE SEQUENCE [LARGE SCALE GENOMIC DNA]</scope>
    <source>
        <strain evidence="2">K</strain>
    </source>
</reference>
<dbReference type="OrthoDB" id="428577at2759"/>
<dbReference type="SMART" id="SM00213">
    <property type="entry name" value="UBQ"/>
    <property type="match status" value="1"/>
</dbReference>
<dbReference type="RefSeq" id="XP_068362794.1">
    <property type="nucleotide sequence ID" value="XM_068501930.1"/>
</dbReference>
<dbReference type="InterPro" id="IPR000626">
    <property type="entry name" value="Ubiquitin-like_dom"/>
</dbReference>
<comment type="caution">
    <text evidence="2">The sequence shown here is derived from an EMBL/GenBank/DDBJ whole genome shotgun (WGS) entry which is preliminary data.</text>
</comment>
<dbReference type="SUPFAM" id="SSF54236">
    <property type="entry name" value="Ubiquitin-like"/>
    <property type="match status" value="1"/>
</dbReference>
<dbReference type="InterPro" id="IPR029071">
    <property type="entry name" value="Ubiquitin-like_domsf"/>
</dbReference>
<feature type="domain" description="Ubiquitin-like" evidence="1">
    <location>
        <begin position="9"/>
        <end position="85"/>
    </location>
</feature>
<proteinExistence type="predicted"/>